<organism evidence="3 4">
    <name type="scientific">Pseudopithomyces chartarum</name>
    <dbReference type="NCBI Taxonomy" id="1892770"/>
    <lineage>
        <taxon>Eukaryota</taxon>
        <taxon>Fungi</taxon>
        <taxon>Dikarya</taxon>
        <taxon>Ascomycota</taxon>
        <taxon>Pezizomycotina</taxon>
        <taxon>Dothideomycetes</taxon>
        <taxon>Pleosporomycetidae</taxon>
        <taxon>Pleosporales</taxon>
        <taxon>Massarineae</taxon>
        <taxon>Didymosphaeriaceae</taxon>
        <taxon>Pseudopithomyces</taxon>
    </lineage>
</organism>
<dbReference type="AlphaFoldDB" id="A0AAN6LQ80"/>
<evidence type="ECO:0000313" key="3">
    <source>
        <dbReference type="EMBL" id="KAK3202032.1"/>
    </source>
</evidence>
<evidence type="ECO:0000313" key="4">
    <source>
        <dbReference type="Proteomes" id="UP001280581"/>
    </source>
</evidence>
<keyword evidence="2" id="KW-0732">Signal</keyword>
<name>A0AAN6LQ80_9PLEO</name>
<accession>A0AAN6LQ80</accession>
<evidence type="ECO:0000256" key="2">
    <source>
        <dbReference type="SAM" id="SignalP"/>
    </source>
</evidence>
<sequence length="235" mass="24830">MAVFAYLCGVLVALVVGLGAAQECYYPNGNLAPSVEKPCSSAPGSACCPEKWVCMDNGLCHYEPENLYGRHDGDGRRVYNAVRGPRRQLVLQRGRGFGRVLRWGACRTAVLRTPGARDLRDGGRKDGIECSHSGVHHGEGAGGVGSSDGVFAVLHGDGIHDADERRGVKGLLRIILAITFTADTHALSYIPPIPNFDPNIESTNDFPSPKPPTPPTSPSSSPSPSPSPSSSPSSQ</sequence>
<evidence type="ECO:0000256" key="1">
    <source>
        <dbReference type="SAM" id="MobiDB-lite"/>
    </source>
</evidence>
<proteinExistence type="predicted"/>
<feature type="signal peptide" evidence="2">
    <location>
        <begin position="1"/>
        <end position="21"/>
    </location>
</feature>
<feature type="region of interest" description="Disordered" evidence="1">
    <location>
        <begin position="196"/>
        <end position="235"/>
    </location>
</feature>
<comment type="caution">
    <text evidence="3">The sequence shown here is derived from an EMBL/GenBank/DDBJ whole genome shotgun (WGS) entry which is preliminary data.</text>
</comment>
<feature type="chain" id="PRO_5042948037" evidence="2">
    <location>
        <begin position="22"/>
        <end position="235"/>
    </location>
</feature>
<gene>
    <name evidence="3" type="ORF">GRF29_164g1498336</name>
</gene>
<protein>
    <submittedName>
        <fullName evidence="3">Uncharacterized protein</fullName>
    </submittedName>
</protein>
<keyword evidence="4" id="KW-1185">Reference proteome</keyword>
<feature type="compositionally biased region" description="Pro residues" evidence="1">
    <location>
        <begin position="208"/>
        <end position="229"/>
    </location>
</feature>
<dbReference type="EMBL" id="WVTA01000015">
    <property type="protein sequence ID" value="KAK3202032.1"/>
    <property type="molecule type" value="Genomic_DNA"/>
</dbReference>
<reference evidence="3 4" key="1">
    <citation type="submission" date="2021-02" db="EMBL/GenBank/DDBJ databases">
        <title>Genome assembly of Pseudopithomyces chartarum.</title>
        <authorList>
            <person name="Jauregui R."/>
            <person name="Singh J."/>
            <person name="Voisey C."/>
        </authorList>
    </citation>
    <scope>NUCLEOTIDE SEQUENCE [LARGE SCALE GENOMIC DNA]</scope>
    <source>
        <strain evidence="3 4">AGR01</strain>
    </source>
</reference>
<dbReference type="Proteomes" id="UP001280581">
    <property type="component" value="Unassembled WGS sequence"/>
</dbReference>